<dbReference type="AlphaFoldDB" id="L0R9L1"/>
<gene>
    <name evidence="1" type="ORF">DESAM_10300</name>
</gene>
<accession>L0R9L1</accession>
<evidence type="ECO:0000313" key="2">
    <source>
        <dbReference type="Proteomes" id="UP000010808"/>
    </source>
</evidence>
<dbReference type="HOGENOM" id="CLU_197392_0_0_7"/>
<dbReference type="PATRIC" id="fig|1121451.3.peg.275"/>
<dbReference type="STRING" id="1121451.DESAM_10300"/>
<proteinExistence type="predicted"/>
<dbReference type="EMBL" id="FO203522">
    <property type="protein sequence ID" value="CCO22281.1"/>
    <property type="molecule type" value="Genomic_DNA"/>
</dbReference>
<evidence type="ECO:0000313" key="1">
    <source>
        <dbReference type="EMBL" id="CCO22281.1"/>
    </source>
</evidence>
<keyword evidence="2" id="KW-1185">Reference proteome</keyword>
<sequence>MNNLIRGPFFGTVEDAAKYCGMSRTAFGKLKKKYLIPKNAGPGKKQYAASDLDAFMADPEQFKLTKRQKNTNSISLDEMGIA</sequence>
<dbReference type="KEGG" id="dhy:DESAM_10300"/>
<dbReference type="eggNOG" id="ENOG50318DB">
    <property type="taxonomic scope" value="Bacteria"/>
</dbReference>
<reference evidence="1 2" key="1">
    <citation type="submission" date="2012-10" db="EMBL/GenBank/DDBJ databases">
        <authorList>
            <person name="Genoscope - CEA"/>
        </authorList>
    </citation>
    <scope>NUCLEOTIDE SEQUENCE [LARGE SCALE GENOMIC DNA]</scope>
    <source>
        <strain evidence="2">AM13 / DSM 14728</strain>
    </source>
</reference>
<name>L0R9L1_9BACT</name>
<protein>
    <recommendedName>
        <fullName evidence="3">Helix-turn-helix domain-containing protein</fullName>
    </recommendedName>
</protein>
<evidence type="ECO:0008006" key="3">
    <source>
        <dbReference type="Google" id="ProtNLM"/>
    </source>
</evidence>
<dbReference type="Proteomes" id="UP000010808">
    <property type="component" value="Chromosome"/>
</dbReference>
<organism evidence="1 2">
    <name type="scientific">Maridesulfovibrio hydrothermalis AM13 = DSM 14728</name>
    <dbReference type="NCBI Taxonomy" id="1121451"/>
    <lineage>
        <taxon>Bacteria</taxon>
        <taxon>Pseudomonadati</taxon>
        <taxon>Thermodesulfobacteriota</taxon>
        <taxon>Desulfovibrionia</taxon>
        <taxon>Desulfovibrionales</taxon>
        <taxon>Desulfovibrionaceae</taxon>
        <taxon>Maridesulfovibrio</taxon>
    </lineage>
</organism>